<name>A0A6J4LJE8_9BACT</name>
<dbReference type="Gene3D" id="1.25.40.390">
    <property type="match status" value="1"/>
</dbReference>
<accession>A0A6J4LJE8</accession>
<dbReference type="SUPFAM" id="SSF48452">
    <property type="entry name" value="TPR-like"/>
    <property type="match status" value="1"/>
</dbReference>
<feature type="chain" id="PRO_5026934578" description="RagB/SusD family nutrient uptake outer membrane protein" evidence="1">
    <location>
        <begin position="30"/>
        <end position="460"/>
    </location>
</feature>
<sequence length="460" mass="50302">MKHQFSSPGRWSRKALLGLALAAAGALGACDSLLDVENPQAIDPEQLNEPFYLGLLTNGVVGDFQRAFDDVVLFSGVFSDELRNHATFEEEPRIDQRDVTSGNGTAALVYTQLQRTRGLADSTASRFRTLRGDSANSDLRLARVQAYGGMTYVLMAEVLCEAPVNLSRPYTPTELLDSFAIPRFEDAIRVATAARAAAAAANPVGTRTIAGADSIINLARVGAARASLNLLGLTKNERHRQRAIDFATPVPAGFLFLSYYSEPAAELNNFVWSRLTNSISASVSNTPFEALRGLEPRVPIPTTLETATGGLRVYVPNSPAAYSTYRDSLPGAEFSKESHIRIASGLEARYIRAEAEGATPENIAFIESRRVIGRDTVGAGATVRTTAANFLSNLRDQRRRDFYLDGHRLGDLRRYRSQYGDIEDFNEFQQGLYPGSTTISYADQYCFPVNLAEVNGNPFY</sequence>
<keyword evidence="1" id="KW-0732">Signal</keyword>
<dbReference type="PROSITE" id="PS51257">
    <property type="entry name" value="PROKAR_LIPOPROTEIN"/>
    <property type="match status" value="1"/>
</dbReference>
<dbReference type="EMBL" id="CADCTW010000129">
    <property type="protein sequence ID" value="CAA9333835.1"/>
    <property type="molecule type" value="Genomic_DNA"/>
</dbReference>
<dbReference type="InterPro" id="IPR011990">
    <property type="entry name" value="TPR-like_helical_dom_sf"/>
</dbReference>
<gene>
    <name evidence="2" type="ORF">AVDCRST_MAG68-2572</name>
</gene>
<evidence type="ECO:0000313" key="2">
    <source>
        <dbReference type="EMBL" id="CAA9333835.1"/>
    </source>
</evidence>
<evidence type="ECO:0008006" key="3">
    <source>
        <dbReference type="Google" id="ProtNLM"/>
    </source>
</evidence>
<reference evidence="2" key="1">
    <citation type="submission" date="2020-02" db="EMBL/GenBank/DDBJ databases">
        <authorList>
            <person name="Meier V. D."/>
        </authorList>
    </citation>
    <scope>NUCLEOTIDE SEQUENCE</scope>
    <source>
        <strain evidence="2">AVDCRST_MAG68</strain>
    </source>
</reference>
<evidence type="ECO:0000256" key="1">
    <source>
        <dbReference type="SAM" id="SignalP"/>
    </source>
</evidence>
<organism evidence="2">
    <name type="scientific">uncultured Gemmatimonadota bacterium</name>
    <dbReference type="NCBI Taxonomy" id="203437"/>
    <lineage>
        <taxon>Bacteria</taxon>
        <taxon>Pseudomonadati</taxon>
        <taxon>Gemmatimonadota</taxon>
        <taxon>environmental samples</taxon>
    </lineage>
</organism>
<dbReference type="AlphaFoldDB" id="A0A6J4LJE8"/>
<feature type="signal peptide" evidence="1">
    <location>
        <begin position="1"/>
        <end position="29"/>
    </location>
</feature>
<protein>
    <recommendedName>
        <fullName evidence="3">RagB/SusD family nutrient uptake outer membrane protein</fullName>
    </recommendedName>
</protein>
<proteinExistence type="predicted"/>